<dbReference type="EMBL" id="AACS02000002">
    <property type="protein sequence ID" value="EAU88688.2"/>
    <property type="molecule type" value="Genomic_DNA"/>
</dbReference>
<evidence type="ECO:0000259" key="1">
    <source>
        <dbReference type="Pfam" id="PF18718"/>
    </source>
</evidence>
<evidence type="ECO:0000313" key="3">
    <source>
        <dbReference type="Proteomes" id="UP000001861"/>
    </source>
</evidence>
<dbReference type="GeneID" id="6009490"/>
<comment type="caution">
    <text evidence="2">The sequence shown here is derived from an EMBL/GenBank/DDBJ whole genome shotgun (WGS) entry which is preliminary data.</text>
</comment>
<evidence type="ECO:0000313" key="2">
    <source>
        <dbReference type="EMBL" id="EAU88688.2"/>
    </source>
</evidence>
<dbReference type="InterPro" id="IPR041539">
    <property type="entry name" value="CxC5"/>
</dbReference>
<dbReference type="AlphaFoldDB" id="A8NED8"/>
<dbReference type="InParanoid" id="A8NED8"/>
<accession>A8NED8</accession>
<gene>
    <name evidence="2" type="ORF">CC1G_01061</name>
</gene>
<organism evidence="2 3">
    <name type="scientific">Coprinopsis cinerea (strain Okayama-7 / 130 / ATCC MYA-4618 / FGSC 9003)</name>
    <name type="common">Inky cap fungus</name>
    <name type="synonym">Hormographiella aspergillata</name>
    <dbReference type="NCBI Taxonomy" id="240176"/>
    <lineage>
        <taxon>Eukaryota</taxon>
        <taxon>Fungi</taxon>
        <taxon>Dikarya</taxon>
        <taxon>Basidiomycota</taxon>
        <taxon>Agaricomycotina</taxon>
        <taxon>Agaricomycetes</taxon>
        <taxon>Agaricomycetidae</taxon>
        <taxon>Agaricales</taxon>
        <taxon>Agaricineae</taxon>
        <taxon>Psathyrellaceae</taxon>
        <taxon>Coprinopsis</taxon>
    </lineage>
</organism>
<feature type="domain" description="CxC5 like cysteine cluster associated with KDZ" evidence="1">
    <location>
        <begin position="117"/>
        <end position="244"/>
    </location>
</feature>
<protein>
    <recommendedName>
        <fullName evidence="1">CxC5 like cysteine cluster associated with KDZ domain-containing protein</fullName>
    </recommendedName>
</protein>
<dbReference type="OMA" id="CINDACR"/>
<dbReference type="OrthoDB" id="2501483at2759"/>
<dbReference type="eggNOG" id="ENOG502S1HF">
    <property type="taxonomic scope" value="Eukaryota"/>
</dbReference>
<dbReference type="KEGG" id="cci:CC1G_01061"/>
<keyword evidence="3" id="KW-1185">Reference proteome</keyword>
<dbReference type="Proteomes" id="UP000001861">
    <property type="component" value="Unassembled WGS sequence"/>
</dbReference>
<reference evidence="2 3" key="1">
    <citation type="journal article" date="2010" name="Proc. Natl. Acad. Sci. U.S.A.">
        <title>Insights into evolution of multicellular fungi from the assembled chromosomes of the mushroom Coprinopsis cinerea (Coprinus cinereus).</title>
        <authorList>
            <person name="Stajich J.E."/>
            <person name="Wilke S.K."/>
            <person name="Ahren D."/>
            <person name="Au C.H."/>
            <person name="Birren B.W."/>
            <person name="Borodovsky M."/>
            <person name="Burns C."/>
            <person name="Canback B."/>
            <person name="Casselton L.A."/>
            <person name="Cheng C.K."/>
            <person name="Deng J."/>
            <person name="Dietrich F.S."/>
            <person name="Fargo D.C."/>
            <person name="Farman M.L."/>
            <person name="Gathman A.C."/>
            <person name="Goldberg J."/>
            <person name="Guigo R."/>
            <person name="Hoegger P.J."/>
            <person name="Hooker J.B."/>
            <person name="Huggins A."/>
            <person name="James T.Y."/>
            <person name="Kamada T."/>
            <person name="Kilaru S."/>
            <person name="Kodira C."/>
            <person name="Kues U."/>
            <person name="Kupfer D."/>
            <person name="Kwan H.S."/>
            <person name="Lomsadze A."/>
            <person name="Li W."/>
            <person name="Lilly W.W."/>
            <person name="Ma L.J."/>
            <person name="Mackey A.J."/>
            <person name="Manning G."/>
            <person name="Martin F."/>
            <person name="Muraguchi H."/>
            <person name="Natvig D.O."/>
            <person name="Palmerini H."/>
            <person name="Ramesh M.A."/>
            <person name="Rehmeyer C.J."/>
            <person name="Roe B.A."/>
            <person name="Shenoy N."/>
            <person name="Stanke M."/>
            <person name="Ter-Hovhannisyan V."/>
            <person name="Tunlid A."/>
            <person name="Velagapudi R."/>
            <person name="Vision T.J."/>
            <person name="Zeng Q."/>
            <person name="Zolan M.E."/>
            <person name="Pukkila P.J."/>
        </authorList>
    </citation>
    <scope>NUCLEOTIDE SEQUENCE [LARGE SCALE GENOMIC DNA]</scope>
    <source>
        <strain evidence="3">Okayama-7 / 130 / ATCC MYA-4618 / FGSC 9003</strain>
    </source>
</reference>
<dbReference type="RefSeq" id="XP_001832999.2">
    <property type="nucleotide sequence ID" value="XM_001832947.2"/>
</dbReference>
<name>A8NED8_COPC7</name>
<sequence>MPLPVARLIEVLSEYPHLTRKLEFDDVVKFSELVYLLKLPLSLLQSPYDQSSLPTPPVYILDFIRVALRLERNAVKLLWEVLRDAIWDEEWDEEVHRQLGHRYVPLFLEHGQSRNLPFFFLLPPTRVCLDPNCTQPVNRSKNALHRRRELTEPSEYDVTVFTHDFGPVPGALVSLYCRGCHTRYYPNYYVHDKATTRTYYTSPPRYIQCKEHSFVDRKTCEIFSSMMVNAGVSASNCARVFNDSIANKTVQAFLSSAYRLEHKLDAESVWDALFLFWLLEDSVENDTVLKLDHQAPSQADRLNKGLYERNLRMVGTGQEHWNHACDLCSWIKKSEDGGEGMYLGLAVLAHS</sequence>
<dbReference type="HOGENOM" id="CLU_074887_0_0_1"/>
<dbReference type="Pfam" id="PF18718">
    <property type="entry name" value="CxC5"/>
    <property type="match status" value="1"/>
</dbReference>
<dbReference type="VEuPathDB" id="FungiDB:CC1G_01061"/>
<proteinExistence type="predicted"/>